<dbReference type="EMBL" id="JAAWVO010063813">
    <property type="protein sequence ID" value="MBN3323245.1"/>
    <property type="molecule type" value="Genomic_DNA"/>
</dbReference>
<dbReference type="SUPFAM" id="SSF48239">
    <property type="entry name" value="Terpenoid cyclases/Protein prenyltransferases"/>
    <property type="match status" value="1"/>
</dbReference>
<evidence type="ECO:0000259" key="4">
    <source>
        <dbReference type="PROSITE" id="PS01178"/>
    </source>
</evidence>
<dbReference type="GO" id="GO:0005615">
    <property type="term" value="C:extracellular space"/>
    <property type="evidence" value="ECO:0007669"/>
    <property type="project" value="InterPro"/>
</dbReference>
<organism evidence="5 6">
    <name type="scientific">Atractosteus spatula</name>
    <name type="common">Alligator gar</name>
    <name type="synonym">Lepisosteus spatula</name>
    <dbReference type="NCBI Taxonomy" id="7917"/>
    <lineage>
        <taxon>Eukaryota</taxon>
        <taxon>Metazoa</taxon>
        <taxon>Chordata</taxon>
        <taxon>Craniata</taxon>
        <taxon>Vertebrata</taxon>
        <taxon>Euteleostomi</taxon>
        <taxon>Actinopterygii</taxon>
        <taxon>Neopterygii</taxon>
        <taxon>Holostei</taxon>
        <taxon>Semionotiformes</taxon>
        <taxon>Lepisosteidae</taxon>
        <taxon>Atractosteus</taxon>
    </lineage>
</organism>
<dbReference type="InterPro" id="IPR013783">
    <property type="entry name" value="Ig-like_fold"/>
</dbReference>
<keyword evidence="2" id="KW-0964">Secreted</keyword>
<dbReference type="SMART" id="SM01361">
    <property type="entry name" value="A2M_recep"/>
    <property type="match status" value="1"/>
</dbReference>
<accession>A0A8J7P3A3</accession>
<dbReference type="Gene3D" id="1.50.10.20">
    <property type="match status" value="1"/>
</dbReference>
<dbReference type="InterPro" id="IPR050473">
    <property type="entry name" value="A2M/Complement_sys"/>
</dbReference>
<evidence type="ECO:0000256" key="1">
    <source>
        <dbReference type="ARBA" id="ARBA00004613"/>
    </source>
</evidence>
<feature type="non-terminal residue" evidence="5">
    <location>
        <position position="1"/>
    </location>
</feature>
<dbReference type="AlphaFoldDB" id="A0A8J7P3A3"/>
<dbReference type="Gene3D" id="2.60.40.10">
    <property type="entry name" value="Immunoglobulins"/>
    <property type="match status" value="1"/>
</dbReference>
<dbReference type="PROSITE" id="PS00477">
    <property type="entry name" value="ALPHA_2_MACROGLOBULIN"/>
    <property type="match status" value="1"/>
</dbReference>
<comment type="caution">
    <text evidence="5">The sequence shown here is derived from an EMBL/GenBank/DDBJ whole genome shotgun (WGS) entry which is preliminary data.</text>
</comment>
<dbReference type="InterPro" id="IPR001599">
    <property type="entry name" value="Macroglobln_a2"/>
</dbReference>
<dbReference type="Gene3D" id="1.20.91.20">
    <property type="entry name" value="Anaphylotoxins (complement system)"/>
    <property type="match status" value="1"/>
</dbReference>
<dbReference type="InterPro" id="IPR018081">
    <property type="entry name" value="Anaphylatoxin_comp_syst"/>
</dbReference>
<dbReference type="Gene3D" id="2.60.40.690">
    <property type="entry name" value="Alpha-macroglobulin, receptor-binding domain"/>
    <property type="match status" value="1"/>
</dbReference>
<dbReference type="SMART" id="SM01419">
    <property type="entry name" value="Thiol-ester_cl"/>
    <property type="match status" value="1"/>
</dbReference>
<dbReference type="CDD" id="cd00017">
    <property type="entry name" value="ANATO"/>
    <property type="match status" value="1"/>
</dbReference>
<keyword evidence="6" id="KW-1185">Reference proteome</keyword>
<dbReference type="InterPro" id="IPR011626">
    <property type="entry name" value="Alpha-macroglobulin_TED"/>
</dbReference>
<feature type="domain" description="Anaphylatoxin-like" evidence="4">
    <location>
        <begin position="9"/>
        <end position="48"/>
    </location>
</feature>
<dbReference type="SMART" id="SM01360">
    <property type="entry name" value="A2M"/>
    <property type="match status" value="1"/>
</dbReference>
<dbReference type="Pfam" id="PF07677">
    <property type="entry name" value="A2M_recep"/>
    <property type="match status" value="1"/>
</dbReference>
<gene>
    <name evidence="5" type="primary">C4_0</name>
    <name evidence="5" type="ORF">GTO95_0009271</name>
</gene>
<dbReference type="InterPro" id="IPR036595">
    <property type="entry name" value="A-macroglobulin_rcpt-bd_sf"/>
</dbReference>
<dbReference type="SUPFAM" id="SSF47686">
    <property type="entry name" value="Anaphylotoxins (complement system)"/>
    <property type="match status" value="1"/>
</dbReference>
<dbReference type="Pfam" id="PF00207">
    <property type="entry name" value="A2M"/>
    <property type="match status" value="1"/>
</dbReference>
<name>A0A8J7P3A3_ATRSP</name>
<dbReference type="FunFam" id="2.60.40.10:FF:000155">
    <property type="entry name" value="complement C3 isoform X1"/>
    <property type="match status" value="1"/>
</dbReference>
<dbReference type="Proteomes" id="UP000736164">
    <property type="component" value="Unassembled WGS sequence"/>
</dbReference>
<dbReference type="InterPro" id="IPR009048">
    <property type="entry name" value="A-macroglobulin_rcpt-bd"/>
</dbReference>
<dbReference type="Gene3D" id="2.60.120.1540">
    <property type="match status" value="1"/>
</dbReference>
<dbReference type="GO" id="GO:0006956">
    <property type="term" value="P:complement activation"/>
    <property type="evidence" value="ECO:0007669"/>
    <property type="project" value="TreeGrafter"/>
</dbReference>
<dbReference type="Pfam" id="PF07678">
    <property type="entry name" value="TED_complement"/>
    <property type="match status" value="1"/>
</dbReference>
<keyword evidence="3" id="KW-1015">Disulfide bond</keyword>
<dbReference type="Pfam" id="PF01821">
    <property type="entry name" value="ANATO"/>
    <property type="match status" value="1"/>
</dbReference>
<dbReference type="InterPro" id="IPR019742">
    <property type="entry name" value="MacrogloblnA2_CS"/>
</dbReference>
<dbReference type="SUPFAM" id="SSF49410">
    <property type="entry name" value="Alpha-macroglobulin receptor domain"/>
    <property type="match status" value="1"/>
</dbReference>
<dbReference type="InterPro" id="IPR047565">
    <property type="entry name" value="Alpha-macroglob_thiol-ester_cl"/>
</dbReference>
<proteinExistence type="predicted"/>
<dbReference type="InterPro" id="IPR000020">
    <property type="entry name" value="Anaphylatoxin/fibulin"/>
</dbReference>
<dbReference type="PANTHER" id="PTHR11412">
    <property type="entry name" value="MACROGLOBULIN / COMPLEMENT"/>
    <property type="match status" value="1"/>
</dbReference>
<dbReference type="InterPro" id="IPR008930">
    <property type="entry name" value="Terpenoid_cyclase/PrenylTrfase"/>
</dbReference>
<feature type="non-terminal residue" evidence="5">
    <location>
        <position position="954"/>
    </location>
</feature>
<evidence type="ECO:0000256" key="3">
    <source>
        <dbReference type="ARBA" id="ARBA00023157"/>
    </source>
</evidence>
<evidence type="ECO:0000256" key="2">
    <source>
        <dbReference type="ARBA" id="ARBA00022525"/>
    </source>
</evidence>
<dbReference type="PROSITE" id="PS01178">
    <property type="entry name" value="ANAPHYLATOXIN_2"/>
    <property type="match status" value="1"/>
</dbReference>
<reference evidence="5" key="1">
    <citation type="journal article" date="2021" name="Cell">
        <title>Tracing the genetic footprints of vertebrate landing in non-teleost ray-finned fishes.</title>
        <authorList>
            <person name="Bi X."/>
            <person name="Wang K."/>
            <person name="Yang L."/>
            <person name="Pan H."/>
            <person name="Jiang H."/>
            <person name="Wei Q."/>
            <person name="Fang M."/>
            <person name="Yu H."/>
            <person name="Zhu C."/>
            <person name="Cai Y."/>
            <person name="He Y."/>
            <person name="Gan X."/>
            <person name="Zeng H."/>
            <person name="Yu D."/>
            <person name="Zhu Y."/>
            <person name="Jiang H."/>
            <person name="Qiu Q."/>
            <person name="Yang H."/>
            <person name="Zhang Y.E."/>
            <person name="Wang W."/>
            <person name="Zhu M."/>
            <person name="He S."/>
            <person name="Zhang G."/>
        </authorList>
    </citation>
    <scope>NUCLEOTIDE SEQUENCE</scope>
    <source>
        <strain evidence="5">Allg_001</strain>
    </source>
</reference>
<sequence>YSDPAVRRCCMHGFTLLPMRKTCEERAQRLAPKKELPRGCAGAFLRCCKEGQELRERKRREGSRRGVARTFREEEFEDFFDNNIADLRRYFPHSWLFTVVDVSRPETRTDVVFPDSITSWEFQAVSLSASKGFCVAEPLHVQVFKELFVSLRLPYSVRRHEQLEIRAIIYNYSDRSAKLSVHMKGVEGLCSPGTSSVKSHEQVTVGNNSAQTVSFSVVPMVTGEIPITLVVFDPEMEMTLDSIEKTLHVVTEGAEKREEKTYLVNLAAKSGSIVIDGHRPDNTVPDSQTDLFVKVTGEIFNRDRARVLLTPEGISGLIRAPAGCAEQTMIRMSPVALAVRYLDSTLEWPNLRAGLRDTALEHISSVTLTLTPLLSLCLLSPLPPLSRLTAFVVKVLSQLQDLRMVNEEHVSESVGFLLRQQSDSGAFPDPQPVIHREMQGGVGGVEGDVSLTAFITIALHQALPMLIEEERTQARSSITKATAFLSSRLPFLQRPYAQAITAFCLSITQPGSADAQTAWEVLKSQAVQMFMYWSVQSVCLYEPLSLSEDECFMWEAKDDQRLVGETKVSLVPPAQAITVETTAYGLLTALENKDMEFAESVACWLSRQENYGGGFRSTQDTILALEALTRRSVSGLLSCWLAVPAVCVSVPCLGTRVTCPAVLCLLSLPASQRLVGNEIRVRANGEGMAKLQVVKVYHTLETEQSCRRLALKVQVEGKVTYTEEVLEDYSAYEDYGPAAKPEGEGKRRKKREEPLSEIEWFDARTRRRRDTGQSDKPPAAFTYTVCISHDPSMNLSGMAIVDITLLSGFEADTEDLDKLKDLSDQYISHYETTQGRVLLYFDEVPVLEDCVQFGARQTVPIGLVQPASATFYDYYEPERRCTVFYSAPRRSAVVSTLCSGEVCQCAESECSSSPSSPSCVLRLCLPLLVLLCPQSPPVLVLLSPVTACTGAAVP</sequence>
<dbReference type="PANTHER" id="PTHR11412:SF144">
    <property type="entry name" value="COMPLEMENT C4-B"/>
    <property type="match status" value="1"/>
</dbReference>
<evidence type="ECO:0000313" key="5">
    <source>
        <dbReference type="EMBL" id="MBN3323245.1"/>
    </source>
</evidence>
<dbReference type="CDD" id="cd02896">
    <property type="entry name" value="complement_C3_C4_C5"/>
    <property type="match status" value="1"/>
</dbReference>
<dbReference type="SMART" id="SM00104">
    <property type="entry name" value="ANATO"/>
    <property type="match status" value="1"/>
</dbReference>
<dbReference type="Gene3D" id="2.20.130.20">
    <property type="match status" value="1"/>
</dbReference>
<dbReference type="FunFam" id="2.60.40.690:FF:000002">
    <property type="entry name" value="Complement C4 isoform-A"/>
    <property type="match status" value="1"/>
</dbReference>
<comment type="subcellular location">
    <subcellularLocation>
        <location evidence="1">Secreted</location>
    </subcellularLocation>
</comment>
<dbReference type="GO" id="GO:0004866">
    <property type="term" value="F:endopeptidase inhibitor activity"/>
    <property type="evidence" value="ECO:0007669"/>
    <property type="project" value="InterPro"/>
</dbReference>
<evidence type="ECO:0000313" key="6">
    <source>
        <dbReference type="Proteomes" id="UP000736164"/>
    </source>
</evidence>
<protein>
    <submittedName>
        <fullName evidence="5">CO4 protein</fullName>
    </submittedName>
</protein>